<evidence type="ECO:0000313" key="2">
    <source>
        <dbReference type="EMBL" id="KIL67920.1"/>
    </source>
</evidence>
<dbReference type="EMBL" id="KN818230">
    <property type="protein sequence ID" value="KIL67920.1"/>
    <property type="molecule type" value="Genomic_DNA"/>
</dbReference>
<accession>A0A0C2SWR3</accession>
<name>A0A0C2SWR3_AMAMK</name>
<protein>
    <recommendedName>
        <fullName evidence="1">Methyltransferase domain-containing protein</fullName>
    </recommendedName>
</protein>
<dbReference type="Pfam" id="PF13847">
    <property type="entry name" value="Methyltransf_31"/>
    <property type="match status" value="1"/>
</dbReference>
<dbReference type="STRING" id="946122.A0A0C2SWR3"/>
<dbReference type="Gene3D" id="3.40.50.150">
    <property type="entry name" value="Vaccinia Virus protein VP39"/>
    <property type="match status" value="1"/>
</dbReference>
<reference evidence="2 3" key="1">
    <citation type="submission" date="2014-04" db="EMBL/GenBank/DDBJ databases">
        <title>Evolutionary Origins and Diversification of the Mycorrhizal Mutualists.</title>
        <authorList>
            <consortium name="DOE Joint Genome Institute"/>
            <consortium name="Mycorrhizal Genomics Consortium"/>
            <person name="Kohler A."/>
            <person name="Kuo A."/>
            <person name="Nagy L.G."/>
            <person name="Floudas D."/>
            <person name="Copeland A."/>
            <person name="Barry K.W."/>
            <person name="Cichocki N."/>
            <person name="Veneault-Fourrey C."/>
            <person name="LaButti K."/>
            <person name="Lindquist E.A."/>
            <person name="Lipzen A."/>
            <person name="Lundell T."/>
            <person name="Morin E."/>
            <person name="Murat C."/>
            <person name="Riley R."/>
            <person name="Ohm R."/>
            <person name="Sun H."/>
            <person name="Tunlid A."/>
            <person name="Henrissat B."/>
            <person name="Grigoriev I.V."/>
            <person name="Hibbett D.S."/>
            <person name="Martin F."/>
        </authorList>
    </citation>
    <scope>NUCLEOTIDE SEQUENCE [LARGE SCALE GENOMIC DNA]</scope>
    <source>
        <strain evidence="2 3">Koide BX008</strain>
    </source>
</reference>
<dbReference type="AlphaFoldDB" id="A0A0C2SWR3"/>
<evidence type="ECO:0000313" key="3">
    <source>
        <dbReference type="Proteomes" id="UP000054549"/>
    </source>
</evidence>
<dbReference type="InterPro" id="IPR029063">
    <property type="entry name" value="SAM-dependent_MTases_sf"/>
</dbReference>
<dbReference type="CDD" id="cd02440">
    <property type="entry name" value="AdoMet_MTases"/>
    <property type="match status" value="1"/>
</dbReference>
<feature type="non-terminal residue" evidence="2">
    <location>
        <position position="1"/>
    </location>
</feature>
<sequence length="278" mass="30779">DMKDSSGWNASQYNQTASFVYSSEFTGPVLSLLDARPGERIIDFGCGSGEVTLEIEQTVKSEGRGLVVGVDHSASMISKAKENGLEHAFVADMQNSEELDDVMSGVGEKFDAVFTNAALHWCKRDPAGVLLNAKRVLKPGGRIAGEMGGFMNCIVATTLRDIGVRSALHRVLKERGYDPDALDPWYFPSMEDYVKLLVNASFEPTHLSLSPRVTPLKAGLYEWLNLFARPFFLKDVPGKEAEAILHEVVGMCRRDCQDESGKWAMVYMRLRFCATLKD</sequence>
<evidence type="ECO:0000259" key="1">
    <source>
        <dbReference type="Pfam" id="PF13847"/>
    </source>
</evidence>
<dbReference type="Proteomes" id="UP000054549">
    <property type="component" value="Unassembled WGS sequence"/>
</dbReference>
<dbReference type="InParanoid" id="A0A0C2SWR3"/>
<feature type="domain" description="Methyltransferase" evidence="1">
    <location>
        <begin position="37"/>
        <end position="144"/>
    </location>
</feature>
<keyword evidence="3" id="KW-1185">Reference proteome</keyword>
<gene>
    <name evidence="2" type="ORF">M378DRAFT_72723</name>
</gene>
<proteinExistence type="predicted"/>
<dbReference type="SUPFAM" id="SSF53335">
    <property type="entry name" value="S-adenosyl-L-methionine-dependent methyltransferases"/>
    <property type="match status" value="1"/>
</dbReference>
<dbReference type="PANTHER" id="PTHR43861">
    <property type="entry name" value="TRANS-ACONITATE 2-METHYLTRANSFERASE-RELATED"/>
    <property type="match status" value="1"/>
</dbReference>
<dbReference type="OrthoDB" id="10017101at2759"/>
<dbReference type="InterPro" id="IPR025714">
    <property type="entry name" value="Methyltranfer_dom"/>
</dbReference>
<dbReference type="HOGENOM" id="CLU_037990_5_3_1"/>
<dbReference type="PANTHER" id="PTHR43861:SF1">
    <property type="entry name" value="TRANS-ACONITATE 2-METHYLTRANSFERASE"/>
    <property type="match status" value="1"/>
</dbReference>
<organism evidence="2 3">
    <name type="scientific">Amanita muscaria (strain Koide BX008)</name>
    <dbReference type="NCBI Taxonomy" id="946122"/>
    <lineage>
        <taxon>Eukaryota</taxon>
        <taxon>Fungi</taxon>
        <taxon>Dikarya</taxon>
        <taxon>Basidiomycota</taxon>
        <taxon>Agaricomycotina</taxon>
        <taxon>Agaricomycetes</taxon>
        <taxon>Agaricomycetidae</taxon>
        <taxon>Agaricales</taxon>
        <taxon>Pluteineae</taxon>
        <taxon>Amanitaceae</taxon>
        <taxon>Amanita</taxon>
    </lineage>
</organism>